<dbReference type="PRINTS" id="PR00481">
    <property type="entry name" value="LAMNOPPTDASE"/>
</dbReference>
<comment type="catalytic activity">
    <reaction evidence="2 8">
        <text>Release of an N-terminal amino acid, preferentially leucine, but not glutamic or aspartic acids.</text>
        <dbReference type="EC" id="3.4.11.10"/>
    </reaction>
</comment>
<dbReference type="InterPro" id="IPR023042">
    <property type="entry name" value="Peptidase_M17_leu_NH2_pept"/>
</dbReference>
<dbReference type="STRING" id="1085623.GNIT_0929"/>
<comment type="subcellular location">
    <subcellularLocation>
        <location evidence="8">Cytoplasm</location>
    </subcellularLocation>
</comment>
<dbReference type="GO" id="GO:0030145">
    <property type="term" value="F:manganese ion binding"/>
    <property type="evidence" value="ECO:0007669"/>
    <property type="project" value="UniProtKB-UniRule"/>
</dbReference>
<dbReference type="eggNOG" id="COG0260">
    <property type="taxonomic scope" value="Bacteria"/>
</dbReference>
<feature type="active site" evidence="8">
    <location>
        <position position="366"/>
    </location>
</feature>
<keyword evidence="5 8" id="KW-0645">Protease</keyword>
<dbReference type="PANTHER" id="PTHR11963">
    <property type="entry name" value="LEUCINE AMINOPEPTIDASE-RELATED"/>
    <property type="match status" value="1"/>
</dbReference>
<dbReference type="InterPro" id="IPR043472">
    <property type="entry name" value="Macro_dom-like"/>
</dbReference>
<name>G4QFX6_GLANF</name>
<evidence type="ECO:0000256" key="8">
    <source>
        <dbReference type="HAMAP-Rule" id="MF_00181"/>
    </source>
</evidence>
<evidence type="ECO:0000256" key="4">
    <source>
        <dbReference type="ARBA" id="ARBA00022438"/>
    </source>
</evidence>
<comment type="function">
    <text evidence="8">Presumably involved in the processing and regular turnover of intracellular proteins. Catalyzes the removal of unsubstituted N-terminal amino acids from various peptides.</text>
</comment>
<dbReference type="Gene3D" id="3.40.630.10">
    <property type="entry name" value="Zn peptidases"/>
    <property type="match status" value="1"/>
</dbReference>
<dbReference type="EC" id="3.4.11.1" evidence="8"/>
<keyword evidence="7 8" id="KW-0464">Manganese</keyword>
<keyword evidence="6 8" id="KW-0378">Hydrolase</keyword>
<dbReference type="GO" id="GO:0005737">
    <property type="term" value="C:cytoplasm"/>
    <property type="evidence" value="ECO:0007669"/>
    <property type="project" value="UniProtKB-SubCell"/>
</dbReference>
<feature type="domain" description="Cytosol aminopeptidase" evidence="10">
    <location>
        <begin position="360"/>
        <end position="367"/>
    </location>
</feature>
<dbReference type="AlphaFoldDB" id="G4QFX6"/>
<evidence type="ECO:0000256" key="3">
    <source>
        <dbReference type="ARBA" id="ARBA00009528"/>
    </source>
</evidence>
<keyword evidence="4 8" id="KW-0031">Aminopeptidase</keyword>
<dbReference type="KEGG" id="gni:GNIT_0929"/>
<comment type="similarity">
    <text evidence="3 8">Belongs to the peptidase M17 family.</text>
</comment>
<keyword evidence="8" id="KW-0963">Cytoplasm</keyword>
<feature type="binding site" evidence="8">
    <location>
        <position position="285"/>
    </location>
    <ligand>
        <name>Mn(2+)</name>
        <dbReference type="ChEBI" id="CHEBI:29035"/>
        <label>1</label>
    </ligand>
</feature>
<keyword evidence="9" id="KW-0732">Signal</keyword>
<dbReference type="SUPFAM" id="SSF53187">
    <property type="entry name" value="Zn-dependent exopeptidases"/>
    <property type="match status" value="1"/>
</dbReference>
<dbReference type="PANTHER" id="PTHR11963:SF23">
    <property type="entry name" value="CYTOSOL AMINOPEPTIDASE"/>
    <property type="match status" value="1"/>
</dbReference>
<gene>
    <name evidence="8" type="primary">pepA</name>
    <name evidence="11" type="ordered locus">GNIT_0929</name>
</gene>
<evidence type="ECO:0000256" key="5">
    <source>
        <dbReference type="ARBA" id="ARBA00022670"/>
    </source>
</evidence>
<evidence type="ECO:0000313" key="11">
    <source>
        <dbReference type="EMBL" id="AEP29067.1"/>
    </source>
</evidence>
<organism evidence="11 12">
    <name type="scientific">Glaciecola nitratireducens (strain JCM 12485 / KCTC 12276 / FR1064)</name>
    <dbReference type="NCBI Taxonomy" id="1085623"/>
    <lineage>
        <taxon>Bacteria</taxon>
        <taxon>Pseudomonadati</taxon>
        <taxon>Pseudomonadota</taxon>
        <taxon>Gammaproteobacteria</taxon>
        <taxon>Alteromonadales</taxon>
        <taxon>Alteromonadaceae</taxon>
        <taxon>Brumicola</taxon>
    </lineage>
</organism>
<feature type="active site" evidence="8">
    <location>
        <position position="292"/>
    </location>
</feature>
<sequence>MKINSITAFSLALFGFSAQSLAGASFNFASSASVDKKSHVVFINSADNLQGKAKEIDQASGGQLTKLIEMNKFSAEKGDLLHLQMVAGIESILLVGSQDDDGLSAPELQNLGGKIAAKFESSKNTLDFTMHIEGLETDVLFPSAHLAYGYHLRDYNFDQYKSKKSEGNSKVLFLTPKAEQAANLYNKDLAYIAQGVHLTRDLATEPGKNMYPQAFVDVVKTKFKGVKNIEIDVLDMRDIKKLNMGALAGVGQGSINDPRLLVIQYNGAEKSEAPVALVGKGITFDTGGISLKSNSGMWAMKSDLAGAAAVAGTLYAAAQRGENINLVGFMPLAENMPSQDAIRPGDVLETMKGVSIEIMSTDAEGRLVLADAVYYAQQKFKPRMLVNIATLTGSAARALSDEYAAVITRDFALSTKMMSVGERSGEHVWPLPLHENHFKQIESPIADIKNSGAGNPGASIGAAVVATFIDDDLPWVHLDIAGVDWLEADIDVAPKGSQGWGVRFMDQFVRDEVK</sequence>
<comment type="cofactor">
    <cofactor evidence="8">
        <name>Mn(2+)</name>
        <dbReference type="ChEBI" id="CHEBI:29035"/>
    </cofactor>
    <text evidence="8">Binds 2 manganese ions per subunit.</text>
</comment>
<evidence type="ECO:0000313" key="12">
    <source>
        <dbReference type="Proteomes" id="UP000009282"/>
    </source>
</evidence>
<evidence type="ECO:0000256" key="1">
    <source>
        <dbReference type="ARBA" id="ARBA00000135"/>
    </source>
</evidence>
<dbReference type="InterPro" id="IPR011356">
    <property type="entry name" value="Leucine_aapep/pepB"/>
</dbReference>
<dbReference type="EC" id="3.4.11.10" evidence="8"/>
<dbReference type="Pfam" id="PF00883">
    <property type="entry name" value="Peptidase_M17"/>
    <property type="match status" value="1"/>
</dbReference>
<dbReference type="Proteomes" id="UP000009282">
    <property type="component" value="Chromosome"/>
</dbReference>
<accession>G4QFX6</accession>
<feature type="binding site" evidence="8">
    <location>
        <position position="280"/>
    </location>
    <ligand>
        <name>Mn(2+)</name>
        <dbReference type="ChEBI" id="CHEBI:29035"/>
        <label>2</label>
    </ligand>
</feature>
<evidence type="ECO:0000256" key="2">
    <source>
        <dbReference type="ARBA" id="ARBA00000967"/>
    </source>
</evidence>
<evidence type="ECO:0000256" key="6">
    <source>
        <dbReference type="ARBA" id="ARBA00022801"/>
    </source>
</evidence>
<dbReference type="OrthoDB" id="9809354at2"/>
<dbReference type="RefSeq" id="WP_014107942.1">
    <property type="nucleotide sequence ID" value="NC_016041.1"/>
</dbReference>
<evidence type="ECO:0000256" key="7">
    <source>
        <dbReference type="ARBA" id="ARBA00023211"/>
    </source>
</evidence>
<dbReference type="InterPro" id="IPR008283">
    <property type="entry name" value="Peptidase_M17_N"/>
</dbReference>
<feature type="binding site" evidence="8">
    <location>
        <position position="364"/>
    </location>
    <ligand>
        <name>Mn(2+)</name>
        <dbReference type="ChEBI" id="CHEBI:29035"/>
        <label>2</label>
    </ligand>
</feature>
<dbReference type="HAMAP" id="MF_00181">
    <property type="entry name" value="Cytosol_peptidase_M17"/>
    <property type="match status" value="1"/>
</dbReference>
<evidence type="ECO:0000256" key="9">
    <source>
        <dbReference type="SAM" id="SignalP"/>
    </source>
</evidence>
<feature type="binding site" evidence="8">
    <location>
        <position position="362"/>
    </location>
    <ligand>
        <name>Mn(2+)</name>
        <dbReference type="ChEBI" id="CHEBI:29035"/>
        <label>1</label>
    </ligand>
</feature>
<dbReference type="EMBL" id="CP003060">
    <property type="protein sequence ID" value="AEP29067.1"/>
    <property type="molecule type" value="Genomic_DNA"/>
</dbReference>
<dbReference type="InterPro" id="IPR000819">
    <property type="entry name" value="Peptidase_M17_C"/>
</dbReference>
<dbReference type="CDD" id="cd00433">
    <property type="entry name" value="Peptidase_M17"/>
    <property type="match status" value="1"/>
</dbReference>
<feature type="binding site" evidence="8">
    <location>
        <position position="364"/>
    </location>
    <ligand>
        <name>Mn(2+)</name>
        <dbReference type="ChEBI" id="CHEBI:29035"/>
        <label>1</label>
    </ligand>
</feature>
<feature type="chain" id="PRO_5003467405" description="Probable cytosol aminopeptidase" evidence="9">
    <location>
        <begin position="23"/>
        <end position="514"/>
    </location>
</feature>
<dbReference type="GO" id="GO:0070006">
    <property type="term" value="F:metalloaminopeptidase activity"/>
    <property type="evidence" value="ECO:0007669"/>
    <property type="project" value="InterPro"/>
</dbReference>
<feature type="binding site" evidence="8">
    <location>
        <position position="285"/>
    </location>
    <ligand>
        <name>Mn(2+)</name>
        <dbReference type="ChEBI" id="CHEBI:29035"/>
        <label>2</label>
    </ligand>
</feature>
<evidence type="ECO:0000259" key="10">
    <source>
        <dbReference type="PROSITE" id="PS00631"/>
    </source>
</evidence>
<proteinExistence type="inferred from homology"/>
<keyword evidence="12" id="KW-1185">Reference proteome</keyword>
<keyword evidence="8" id="KW-0479">Metal-binding</keyword>
<dbReference type="SUPFAM" id="SSF52949">
    <property type="entry name" value="Macro domain-like"/>
    <property type="match status" value="1"/>
</dbReference>
<dbReference type="GO" id="GO:0006508">
    <property type="term" value="P:proteolysis"/>
    <property type="evidence" value="ECO:0007669"/>
    <property type="project" value="UniProtKB-KW"/>
</dbReference>
<feature type="signal peptide" evidence="9">
    <location>
        <begin position="1"/>
        <end position="22"/>
    </location>
</feature>
<feature type="binding site" evidence="8">
    <location>
        <position position="303"/>
    </location>
    <ligand>
        <name>Mn(2+)</name>
        <dbReference type="ChEBI" id="CHEBI:29035"/>
        <label>2</label>
    </ligand>
</feature>
<dbReference type="Pfam" id="PF02789">
    <property type="entry name" value="Peptidase_M17_N"/>
    <property type="match status" value="1"/>
</dbReference>
<protein>
    <recommendedName>
        <fullName evidence="8">Probable cytosol aminopeptidase</fullName>
        <ecNumber evidence="8">3.4.11.1</ecNumber>
    </recommendedName>
    <alternativeName>
        <fullName evidence="8">Leucine aminopeptidase</fullName>
        <shortName evidence="8">LAP</shortName>
        <ecNumber evidence="8">3.4.11.10</ecNumber>
    </alternativeName>
    <alternativeName>
        <fullName evidence="8">Leucyl aminopeptidase</fullName>
    </alternativeName>
</protein>
<dbReference type="Gene3D" id="3.40.220.10">
    <property type="entry name" value="Leucine Aminopeptidase, subunit E, domain 1"/>
    <property type="match status" value="1"/>
</dbReference>
<comment type="catalytic activity">
    <reaction evidence="1 8">
        <text>Release of an N-terminal amino acid, Xaa-|-Yaa-, in which Xaa is preferably Leu, but may be other amino acids including Pro although not Arg or Lys, and Yaa may be Pro. Amino acid amides and methyl esters are also readily hydrolyzed, but rates on arylamides are exceedingly low.</text>
        <dbReference type="EC" id="3.4.11.1"/>
    </reaction>
</comment>
<dbReference type="PROSITE" id="PS00631">
    <property type="entry name" value="CYTOSOL_AP"/>
    <property type="match status" value="1"/>
</dbReference>
<dbReference type="HOGENOM" id="CLU_013734_6_0_6"/>
<reference evidence="11 12" key="1">
    <citation type="journal article" date="2011" name="J. Bacteriol.">
        <title>Complete genome sequence of seawater bacterium Glaciecola nitratireducens FR1064T.</title>
        <authorList>
            <person name="Bian F."/>
            <person name="Qin Q.L."/>
            <person name="Xie B.B."/>
            <person name="Shu Y.L."/>
            <person name="Zhang X.Y."/>
            <person name="Yu Y."/>
            <person name="Chen B."/>
            <person name="Chen X.L."/>
            <person name="Zhou B.C."/>
            <person name="Zhang Y.Z."/>
        </authorList>
    </citation>
    <scope>NUCLEOTIDE SEQUENCE [LARGE SCALE GENOMIC DNA]</scope>
    <source>
        <strain evidence="12">JCM 12485 / KCTC 12276 / FR1064</strain>
    </source>
</reference>